<dbReference type="eggNOG" id="COG0044">
    <property type="taxonomic scope" value="Bacteria"/>
</dbReference>
<organism evidence="2 3">
    <name type="scientific">Nocardiopsis alba (strain ATCC BAA-2165 / BE74)</name>
    <dbReference type="NCBI Taxonomy" id="1205910"/>
    <lineage>
        <taxon>Bacteria</taxon>
        <taxon>Bacillati</taxon>
        <taxon>Actinomycetota</taxon>
        <taxon>Actinomycetes</taxon>
        <taxon>Streptosporangiales</taxon>
        <taxon>Nocardiopsidaceae</taxon>
        <taxon>Nocardiopsis</taxon>
    </lineage>
</organism>
<reference evidence="3" key="2">
    <citation type="submission" date="2012-08" db="EMBL/GenBank/DDBJ databases">
        <title>Whole-genome sequence of Nocardiopsis alba strain ATCC BAA-2165 associated with honeybees.</title>
        <authorList>
            <person name="Qiao J."/>
            <person name="Chen L."/>
            <person name="Li Y."/>
            <person name="Wang J."/>
            <person name="Zhang W."/>
            <person name="Chen S."/>
        </authorList>
    </citation>
    <scope>NUCLEOTIDE SEQUENCE [LARGE SCALE GENOMIC DNA]</scope>
    <source>
        <strain evidence="3">ATCC BAA-2165 / BE74</strain>
    </source>
</reference>
<dbReference type="GO" id="GO:0004038">
    <property type="term" value="F:allantoinase activity"/>
    <property type="evidence" value="ECO:0007669"/>
    <property type="project" value="TreeGrafter"/>
</dbReference>
<dbReference type="InterPro" id="IPR006680">
    <property type="entry name" value="Amidohydro-rel"/>
</dbReference>
<dbReference type="KEGG" id="nal:B005_3620"/>
<dbReference type="InterPro" id="IPR050138">
    <property type="entry name" value="DHOase/Allantoinase_Hydrolase"/>
</dbReference>
<keyword evidence="2" id="KW-0378">Hydrolase</keyword>
<dbReference type="SUPFAM" id="SSF51556">
    <property type="entry name" value="Metallo-dependent hydrolases"/>
    <property type="match status" value="1"/>
</dbReference>
<dbReference type="InterPro" id="IPR032466">
    <property type="entry name" value="Metal_Hydrolase"/>
</dbReference>
<dbReference type="PANTHER" id="PTHR43668:SF2">
    <property type="entry name" value="ALLANTOINASE"/>
    <property type="match status" value="1"/>
</dbReference>
<dbReference type="InterPro" id="IPR011059">
    <property type="entry name" value="Metal-dep_hydrolase_composite"/>
</dbReference>
<evidence type="ECO:0000313" key="2">
    <source>
        <dbReference type="EMBL" id="AFR08439.1"/>
    </source>
</evidence>
<protein>
    <submittedName>
        <fullName evidence="2">Amidohydrolase family protein</fullName>
    </submittedName>
</protein>
<dbReference type="GO" id="GO:0005737">
    <property type="term" value="C:cytoplasm"/>
    <property type="evidence" value="ECO:0007669"/>
    <property type="project" value="TreeGrafter"/>
</dbReference>
<dbReference type="Proteomes" id="UP000003779">
    <property type="component" value="Chromosome"/>
</dbReference>
<dbReference type="Gene3D" id="3.20.20.140">
    <property type="entry name" value="Metal-dependent hydrolases"/>
    <property type="match status" value="1"/>
</dbReference>
<evidence type="ECO:0000259" key="1">
    <source>
        <dbReference type="Pfam" id="PF01979"/>
    </source>
</evidence>
<name>J7LC92_NOCAA</name>
<dbReference type="SUPFAM" id="SSF51338">
    <property type="entry name" value="Composite domain of metallo-dependent hydrolases"/>
    <property type="match status" value="1"/>
</dbReference>
<sequence>MAGRALRDGLIDCVVTDHSPSTPDLKHLDTGDFGTAWGGVAGLQVGFAAVWTEASGRGVPLAEVVRWMSASPAAVAGVEGKGSIAVGNDADLAVFAPEEAFQVEARSLAHRNPVSAYDGADLKGRVRRTLLRGVEITADSVSGRMIARS</sequence>
<dbReference type="PATRIC" id="fig|1205910.3.peg.3425"/>
<dbReference type="AlphaFoldDB" id="J7LC92"/>
<dbReference type="Pfam" id="PF01979">
    <property type="entry name" value="Amidohydro_1"/>
    <property type="match status" value="1"/>
</dbReference>
<evidence type="ECO:0000313" key="3">
    <source>
        <dbReference type="Proteomes" id="UP000003779"/>
    </source>
</evidence>
<proteinExistence type="predicted"/>
<dbReference type="PANTHER" id="PTHR43668">
    <property type="entry name" value="ALLANTOINASE"/>
    <property type="match status" value="1"/>
</dbReference>
<dbReference type="HOGENOM" id="CLU_143390_0_0_11"/>
<dbReference type="EMBL" id="CP003788">
    <property type="protein sequence ID" value="AFR08439.1"/>
    <property type="molecule type" value="Genomic_DNA"/>
</dbReference>
<gene>
    <name evidence="2" type="ordered locus">B005_3620</name>
</gene>
<dbReference type="GO" id="GO:0006145">
    <property type="term" value="P:purine nucleobase catabolic process"/>
    <property type="evidence" value="ECO:0007669"/>
    <property type="project" value="TreeGrafter"/>
</dbReference>
<reference evidence="2 3" key="1">
    <citation type="journal article" date="2012" name="J. Bacteriol.">
        <title>Whole-Genome Sequence of Nocardiopsis alba Strain ATCC BAA-2165, Associated with Honeybees.</title>
        <authorList>
            <person name="Qiao J."/>
            <person name="Chen L."/>
            <person name="Li Y."/>
            <person name="Wang J."/>
            <person name="Zhang W."/>
            <person name="Chen S."/>
        </authorList>
    </citation>
    <scope>NUCLEOTIDE SEQUENCE [LARGE SCALE GENOMIC DNA]</scope>
    <source>
        <strain evidence="3">ATCC BAA-2165 / BE74</strain>
    </source>
</reference>
<accession>J7LC92</accession>
<feature type="domain" description="Amidohydrolase-related" evidence="1">
    <location>
        <begin position="4"/>
        <end position="133"/>
    </location>
</feature>
<dbReference type="STRING" id="1205910.B005_3620"/>